<feature type="region of interest" description="Disordered" evidence="1">
    <location>
        <begin position="49"/>
        <end position="81"/>
    </location>
</feature>
<keyword evidence="2" id="KW-0472">Membrane</keyword>
<comment type="caution">
    <text evidence="4">The sequence shown here is derived from an EMBL/GenBank/DDBJ whole genome shotgun (WGS) entry which is preliminary data.</text>
</comment>
<dbReference type="Gene3D" id="3.10.560.10">
    <property type="entry name" value="Outer membrane lipoprotein wza domain like"/>
    <property type="match status" value="1"/>
</dbReference>
<dbReference type="Pfam" id="PF12836">
    <property type="entry name" value="HHH_3"/>
    <property type="match status" value="1"/>
</dbReference>
<keyword evidence="2" id="KW-1133">Transmembrane helix</keyword>
<keyword evidence="5" id="KW-1185">Reference proteome</keyword>
<dbReference type="RefSeq" id="WP_017868268.1">
    <property type="nucleotide sequence ID" value="NZ_BJYB01000007.1"/>
</dbReference>
<dbReference type="PANTHER" id="PTHR21180:SF32">
    <property type="entry name" value="ENDONUCLEASE_EXONUCLEASE_PHOSPHATASE FAMILY DOMAIN-CONTAINING PROTEIN 1"/>
    <property type="match status" value="1"/>
</dbReference>
<evidence type="ECO:0000259" key="3">
    <source>
        <dbReference type="SMART" id="SM00278"/>
    </source>
</evidence>
<reference evidence="4 5" key="1">
    <citation type="journal article" date="2015" name="Genome Announc.">
        <title>Expanding the biotechnology potential of lactobacilli through comparative genomics of 213 strains and associated genera.</title>
        <authorList>
            <person name="Sun Z."/>
            <person name="Harris H.M."/>
            <person name="McCann A."/>
            <person name="Guo C."/>
            <person name="Argimon S."/>
            <person name="Zhang W."/>
            <person name="Yang X."/>
            <person name="Jeffery I.B."/>
            <person name="Cooney J.C."/>
            <person name="Kagawa T.F."/>
            <person name="Liu W."/>
            <person name="Song Y."/>
            <person name="Salvetti E."/>
            <person name="Wrobel A."/>
            <person name="Rasinkangas P."/>
            <person name="Parkhill J."/>
            <person name="Rea M.C."/>
            <person name="O'Sullivan O."/>
            <person name="Ritari J."/>
            <person name="Douillard F.P."/>
            <person name="Paul Ross R."/>
            <person name="Yang R."/>
            <person name="Briner A.E."/>
            <person name="Felis G.E."/>
            <person name="de Vos W.M."/>
            <person name="Barrangou R."/>
            <person name="Klaenhammer T.R."/>
            <person name="Caufield P.W."/>
            <person name="Cui Y."/>
            <person name="Zhang H."/>
            <person name="O'Toole P.W."/>
        </authorList>
    </citation>
    <scope>NUCLEOTIDE SEQUENCE [LARGE SCALE GENOMIC DNA]</scope>
    <source>
        <strain evidence="4 5">NBRC 103219</strain>
    </source>
</reference>
<dbReference type="GO" id="GO:0015627">
    <property type="term" value="C:type II protein secretion system complex"/>
    <property type="evidence" value="ECO:0007669"/>
    <property type="project" value="TreeGrafter"/>
</dbReference>
<feature type="domain" description="Helix-hairpin-helix DNA-binding motif class 1" evidence="3">
    <location>
        <begin position="198"/>
        <end position="217"/>
    </location>
</feature>
<evidence type="ECO:0000256" key="1">
    <source>
        <dbReference type="SAM" id="MobiDB-lite"/>
    </source>
</evidence>
<dbReference type="PATRIC" id="fig|449659.4.peg.1295"/>
<dbReference type="GO" id="GO:0006281">
    <property type="term" value="P:DNA repair"/>
    <property type="evidence" value="ECO:0007669"/>
    <property type="project" value="InterPro"/>
</dbReference>
<dbReference type="SMART" id="SM00278">
    <property type="entry name" value="HhH1"/>
    <property type="match status" value="2"/>
</dbReference>
<dbReference type="Gene3D" id="1.10.150.310">
    <property type="entry name" value="Tex RuvX-like domain-like"/>
    <property type="match status" value="1"/>
</dbReference>
<dbReference type="InterPro" id="IPR051675">
    <property type="entry name" value="Endo/Exo/Phosphatase_dom_1"/>
</dbReference>
<dbReference type="Proteomes" id="UP000051886">
    <property type="component" value="Unassembled WGS sequence"/>
</dbReference>
<dbReference type="InterPro" id="IPR019554">
    <property type="entry name" value="Soluble_ligand-bd"/>
</dbReference>
<dbReference type="InterPro" id="IPR010994">
    <property type="entry name" value="RuvA_2-like"/>
</dbReference>
<dbReference type="GO" id="GO:0015628">
    <property type="term" value="P:protein secretion by the type II secretion system"/>
    <property type="evidence" value="ECO:0007669"/>
    <property type="project" value="TreeGrafter"/>
</dbReference>
<dbReference type="AlphaFoldDB" id="A0A0R2LRS3"/>
<dbReference type="OrthoDB" id="9790239at2"/>
<feature type="domain" description="Helix-hairpin-helix DNA-binding motif class 1" evidence="3">
    <location>
        <begin position="228"/>
        <end position="247"/>
    </location>
</feature>
<name>A0A0R2LRS3_9LACO</name>
<dbReference type="InterPro" id="IPR004509">
    <property type="entry name" value="Competence_ComEA_HhH"/>
</dbReference>
<feature type="compositionally biased region" description="Polar residues" evidence="1">
    <location>
        <begin position="163"/>
        <end position="175"/>
    </location>
</feature>
<dbReference type="SUPFAM" id="SSF47781">
    <property type="entry name" value="RuvA domain 2-like"/>
    <property type="match status" value="1"/>
</dbReference>
<dbReference type="STRING" id="449659.IV66_GL001278"/>
<gene>
    <name evidence="4" type="ORF">IV66_GL001278</name>
</gene>
<dbReference type="InterPro" id="IPR003583">
    <property type="entry name" value="Hlx-hairpin-Hlx_DNA-bd_motif"/>
</dbReference>
<evidence type="ECO:0000313" key="4">
    <source>
        <dbReference type="EMBL" id="KRO01098.1"/>
    </source>
</evidence>
<evidence type="ECO:0000256" key="2">
    <source>
        <dbReference type="SAM" id="Phobius"/>
    </source>
</evidence>
<accession>A0A0R2LRS3</accession>
<feature type="compositionally biased region" description="Polar residues" evidence="1">
    <location>
        <begin position="49"/>
        <end position="62"/>
    </location>
</feature>
<dbReference type="NCBIfam" id="TIGR00426">
    <property type="entry name" value="competence protein ComEA helix-hairpin-helix repeat region"/>
    <property type="match status" value="1"/>
</dbReference>
<organism evidence="4 5">
    <name type="scientific">Ligilactobacillus pobuzihii</name>
    <dbReference type="NCBI Taxonomy" id="449659"/>
    <lineage>
        <taxon>Bacteria</taxon>
        <taxon>Bacillati</taxon>
        <taxon>Bacillota</taxon>
        <taxon>Bacilli</taxon>
        <taxon>Lactobacillales</taxon>
        <taxon>Lactobacillaceae</taxon>
        <taxon>Ligilactobacillus</taxon>
    </lineage>
</organism>
<feature type="region of interest" description="Disordered" evidence="1">
    <location>
        <begin position="158"/>
        <end position="185"/>
    </location>
</feature>
<evidence type="ECO:0000313" key="5">
    <source>
        <dbReference type="Proteomes" id="UP000051886"/>
    </source>
</evidence>
<protein>
    <submittedName>
        <fullName evidence="4">ComE operon protein 1</fullName>
    </submittedName>
</protein>
<dbReference type="Pfam" id="PF10531">
    <property type="entry name" value="SLBB"/>
    <property type="match status" value="1"/>
</dbReference>
<keyword evidence="2" id="KW-0812">Transmembrane</keyword>
<dbReference type="PANTHER" id="PTHR21180">
    <property type="entry name" value="ENDONUCLEASE/EXONUCLEASE/PHOSPHATASE FAMILY DOMAIN-CONTAINING PROTEIN 1"/>
    <property type="match status" value="1"/>
</dbReference>
<sequence>MEKVSDLWEEYKNKFIFVGVCVLVLLFLLMPKIKENFLNDNGMEMQSQSEYDLTQGNNSNALSTSTQVQSSMSSSVSQAENSKSKIQVDVKGAVKNPGVITVQANQRVDGVIKKAGGIKKDADLDQVNLSHKLADQMLVYIPVKGDETQINSPVLVKNDKNDTSQVNGEETASSDTLDEGINQPDGNEKININLAPKEKLTELNGIGDKKADQIIAYRQEKGSFKTIEDLKNVSGIGDKIFESLSDQITIE</sequence>
<proteinExistence type="predicted"/>
<feature type="compositionally biased region" description="Low complexity" evidence="1">
    <location>
        <begin position="63"/>
        <end position="78"/>
    </location>
</feature>
<dbReference type="EMBL" id="JQCN01000017">
    <property type="protein sequence ID" value="KRO01098.1"/>
    <property type="molecule type" value="Genomic_DNA"/>
</dbReference>
<feature type="transmembrane region" description="Helical" evidence="2">
    <location>
        <begin position="15"/>
        <end position="33"/>
    </location>
</feature>
<dbReference type="GO" id="GO:0003677">
    <property type="term" value="F:DNA binding"/>
    <property type="evidence" value="ECO:0007669"/>
    <property type="project" value="InterPro"/>
</dbReference>